<keyword evidence="4" id="KW-1185">Reference proteome</keyword>
<keyword evidence="2" id="KW-0812">Transmembrane</keyword>
<evidence type="ECO:0000256" key="1">
    <source>
        <dbReference type="SAM" id="MobiDB-lite"/>
    </source>
</evidence>
<dbReference type="STRING" id="48701.ENSPMEP00000031623"/>
<evidence type="ECO:0000313" key="3">
    <source>
        <dbReference type="Ensembl" id="ENSPMEP00000031623.1"/>
    </source>
</evidence>
<accession>A0A3B3YWT4</accession>
<keyword evidence="2" id="KW-0472">Membrane</keyword>
<dbReference type="Proteomes" id="UP000261480">
    <property type="component" value="Unplaced"/>
</dbReference>
<sequence length="117" mass="12797">MEKESYPQESAPPYPGPPMDYGQPPMYAPPSFPTPPGFPTQPGYPAVPAGHHGGIICMRTAGLFAWAVCAGLCLLGRKLHFFKNTNNCSCKKPNRIQYSFPHPGAGFAYFIKLHCNI</sequence>
<feature type="region of interest" description="Disordered" evidence="1">
    <location>
        <begin position="1"/>
        <end position="38"/>
    </location>
</feature>
<dbReference type="Ensembl" id="ENSPMET00000024747.1">
    <property type="protein sequence ID" value="ENSPMEP00000031623.1"/>
    <property type="gene ID" value="ENSPMEG00000018887.1"/>
</dbReference>
<proteinExistence type="predicted"/>
<reference evidence="3" key="1">
    <citation type="submission" date="2025-08" db="UniProtKB">
        <authorList>
            <consortium name="Ensembl"/>
        </authorList>
    </citation>
    <scope>IDENTIFICATION</scope>
</reference>
<evidence type="ECO:0000256" key="2">
    <source>
        <dbReference type="SAM" id="Phobius"/>
    </source>
</evidence>
<evidence type="ECO:0000313" key="4">
    <source>
        <dbReference type="Proteomes" id="UP000261480"/>
    </source>
</evidence>
<reference evidence="3" key="2">
    <citation type="submission" date="2025-09" db="UniProtKB">
        <authorList>
            <consortium name="Ensembl"/>
        </authorList>
    </citation>
    <scope>IDENTIFICATION</scope>
</reference>
<feature type="compositionally biased region" description="Pro residues" evidence="1">
    <location>
        <begin position="26"/>
        <end position="38"/>
    </location>
</feature>
<dbReference type="AlphaFoldDB" id="A0A3B3YWT4"/>
<feature type="transmembrane region" description="Helical" evidence="2">
    <location>
        <begin position="53"/>
        <end position="75"/>
    </location>
</feature>
<keyword evidence="2" id="KW-1133">Transmembrane helix</keyword>
<protein>
    <submittedName>
        <fullName evidence="3">Uncharacterized protein</fullName>
    </submittedName>
</protein>
<organism evidence="3 4">
    <name type="scientific">Poecilia mexicana</name>
    <dbReference type="NCBI Taxonomy" id="48701"/>
    <lineage>
        <taxon>Eukaryota</taxon>
        <taxon>Metazoa</taxon>
        <taxon>Chordata</taxon>
        <taxon>Craniata</taxon>
        <taxon>Vertebrata</taxon>
        <taxon>Euteleostomi</taxon>
        <taxon>Actinopterygii</taxon>
        <taxon>Neopterygii</taxon>
        <taxon>Teleostei</taxon>
        <taxon>Neoteleostei</taxon>
        <taxon>Acanthomorphata</taxon>
        <taxon>Ovalentaria</taxon>
        <taxon>Atherinomorphae</taxon>
        <taxon>Cyprinodontiformes</taxon>
        <taxon>Poeciliidae</taxon>
        <taxon>Poeciliinae</taxon>
        <taxon>Poecilia</taxon>
    </lineage>
</organism>
<name>A0A3B3YWT4_9TELE</name>